<feature type="transmembrane region" description="Helical" evidence="1">
    <location>
        <begin position="196"/>
        <end position="213"/>
    </location>
</feature>
<gene>
    <name evidence="3" type="ordered locus">Tpen_1832</name>
</gene>
<sequence length="298" mass="31556">MHAKKGFYLDNNYRSSVLGEVFALVAALSFSGAAIFYRAGVRGSQVNPIVLSGLRGMFALALLLVVGFFYRVDFSKPPVFYLAVFLSMLGSFILGDSSFLYGLQRAPLGVVYPVAYTFSVFTALFSHFILGEELTLRDAVSSLLIVLGVALVYSENFSLGKQALVGALAGLSASVSWGAGATLMGLALRWGNAVEVNISRLSMLVIATLPLILKNSSEVFRQVRVHLLALGGILGIGVGPLLFMNSISFIGASRSSIFISSTPVLTVLLSRIFLGEKTGGKLLLGTLAVSAGLALQSL</sequence>
<dbReference type="STRING" id="368408.Tpen_1832"/>
<dbReference type="KEGG" id="tpe:Tpen_1832"/>
<dbReference type="PANTHER" id="PTHR22911">
    <property type="entry name" value="ACYL-MALONYL CONDENSING ENZYME-RELATED"/>
    <property type="match status" value="1"/>
</dbReference>
<dbReference type="EMBL" id="CP000505">
    <property type="protein sequence ID" value="ABL79227.1"/>
    <property type="molecule type" value="Genomic_DNA"/>
</dbReference>
<feature type="transmembrane region" description="Helical" evidence="1">
    <location>
        <begin position="17"/>
        <end position="37"/>
    </location>
</feature>
<dbReference type="Proteomes" id="UP000000641">
    <property type="component" value="Chromosome"/>
</dbReference>
<feature type="domain" description="EamA" evidence="2">
    <location>
        <begin position="165"/>
        <end position="295"/>
    </location>
</feature>
<evidence type="ECO:0000313" key="3">
    <source>
        <dbReference type="EMBL" id="ABL79227.1"/>
    </source>
</evidence>
<dbReference type="InterPro" id="IPR037185">
    <property type="entry name" value="EmrE-like"/>
</dbReference>
<dbReference type="Pfam" id="PF00892">
    <property type="entry name" value="EamA"/>
    <property type="match status" value="2"/>
</dbReference>
<dbReference type="eggNOG" id="arCOG00272">
    <property type="taxonomic scope" value="Archaea"/>
</dbReference>
<dbReference type="InterPro" id="IPR000620">
    <property type="entry name" value="EamA_dom"/>
</dbReference>
<dbReference type="GO" id="GO:0016020">
    <property type="term" value="C:membrane"/>
    <property type="evidence" value="ECO:0007669"/>
    <property type="project" value="InterPro"/>
</dbReference>
<accession>A1S197</accession>
<keyword evidence="1" id="KW-0812">Transmembrane</keyword>
<keyword evidence="1" id="KW-1133">Transmembrane helix</keyword>
<reference evidence="4" key="1">
    <citation type="journal article" date="2008" name="J. Bacteriol.">
        <title>Genome sequence of Thermofilum pendens reveals an exceptional loss of biosynthetic pathways without genome reduction.</title>
        <authorList>
            <person name="Anderson I."/>
            <person name="Rodriguez J."/>
            <person name="Susanti D."/>
            <person name="Porat I."/>
            <person name="Reich C."/>
            <person name="Ulrich L.E."/>
            <person name="Elkins J.G."/>
            <person name="Mavromatis K."/>
            <person name="Lykidis A."/>
            <person name="Kim E."/>
            <person name="Thompson L.S."/>
            <person name="Nolan M."/>
            <person name="Land M."/>
            <person name="Copeland A."/>
            <person name="Lapidus A."/>
            <person name="Lucas S."/>
            <person name="Detter C."/>
            <person name="Zhulin I.B."/>
            <person name="Olsen G.J."/>
            <person name="Whitman W."/>
            <person name="Mukhopadhyay B."/>
            <person name="Bristow J."/>
            <person name="Kyrpides N."/>
        </authorList>
    </citation>
    <scope>NUCLEOTIDE SEQUENCE [LARGE SCALE GENOMIC DNA]</scope>
    <source>
        <strain evidence="4">DSM 2475 / Hrk 5</strain>
    </source>
</reference>
<evidence type="ECO:0000313" key="4">
    <source>
        <dbReference type="Proteomes" id="UP000000641"/>
    </source>
</evidence>
<feature type="transmembrane region" description="Helical" evidence="1">
    <location>
        <begin position="110"/>
        <end position="130"/>
    </location>
</feature>
<feature type="transmembrane region" description="Helical" evidence="1">
    <location>
        <begin position="225"/>
        <end position="243"/>
    </location>
</feature>
<dbReference type="PANTHER" id="PTHR22911:SF137">
    <property type="entry name" value="SOLUTE CARRIER FAMILY 35 MEMBER G2-RELATED"/>
    <property type="match status" value="1"/>
</dbReference>
<protein>
    <recommendedName>
        <fullName evidence="2">EamA domain-containing protein</fullName>
    </recommendedName>
</protein>
<dbReference type="AlphaFoldDB" id="A1S197"/>
<dbReference type="Gene3D" id="1.10.3730.20">
    <property type="match status" value="1"/>
</dbReference>
<dbReference type="SUPFAM" id="SSF103481">
    <property type="entry name" value="Multidrug resistance efflux transporter EmrE"/>
    <property type="match status" value="2"/>
</dbReference>
<feature type="transmembrane region" description="Helical" evidence="1">
    <location>
        <begin position="78"/>
        <end position="103"/>
    </location>
</feature>
<feature type="transmembrane region" description="Helical" evidence="1">
    <location>
        <begin position="136"/>
        <end position="153"/>
    </location>
</feature>
<feature type="transmembrane region" description="Helical" evidence="1">
    <location>
        <begin position="255"/>
        <end position="274"/>
    </location>
</feature>
<feature type="transmembrane region" description="Helical" evidence="1">
    <location>
        <begin position="165"/>
        <end position="190"/>
    </location>
</feature>
<proteinExistence type="predicted"/>
<name>A1S197_THEPD</name>
<evidence type="ECO:0000259" key="2">
    <source>
        <dbReference type="Pfam" id="PF00892"/>
    </source>
</evidence>
<keyword evidence="4" id="KW-1185">Reference proteome</keyword>
<evidence type="ECO:0000256" key="1">
    <source>
        <dbReference type="SAM" id="Phobius"/>
    </source>
</evidence>
<feature type="transmembrane region" description="Helical" evidence="1">
    <location>
        <begin position="49"/>
        <end position="72"/>
    </location>
</feature>
<organism evidence="3 4">
    <name type="scientific">Thermofilum pendens (strain DSM 2475 / Hrk 5)</name>
    <dbReference type="NCBI Taxonomy" id="368408"/>
    <lineage>
        <taxon>Archaea</taxon>
        <taxon>Thermoproteota</taxon>
        <taxon>Thermoprotei</taxon>
        <taxon>Thermofilales</taxon>
        <taxon>Thermofilaceae</taxon>
        <taxon>Thermofilum</taxon>
    </lineage>
</organism>
<keyword evidence="1" id="KW-0472">Membrane</keyword>
<feature type="domain" description="EamA" evidence="2">
    <location>
        <begin position="18"/>
        <end position="153"/>
    </location>
</feature>
<dbReference type="EnsemblBacteria" id="ABL79227">
    <property type="protein sequence ID" value="ABL79227"/>
    <property type="gene ID" value="Tpen_1832"/>
</dbReference>
<dbReference type="HOGENOM" id="CLU_992557_0_0_2"/>